<reference evidence="2" key="1">
    <citation type="submission" date="2012-10" db="EMBL/GenBank/DDBJ databases">
        <authorList>
            <person name="Jelonek L."/>
        </authorList>
    </citation>
    <scope>NUCLEOTIDE SEQUENCE</scope>
    <source>
        <strain evidence="2">Isolate 7/3/14</strain>
    </source>
</reference>
<dbReference type="EMBL" id="CAOJ01015198">
    <property type="protein sequence ID" value="CCO35868.1"/>
    <property type="molecule type" value="Genomic_DNA"/>
</dbReference>
<evidence type="ECO:0000313" key="1">
    <source>
        <dbReference type="EMBL" id="CCO33593.1"/>
    </source>
</evidence>
<accession>M5C7C7</accession>
<dbReference type="HOGENOM" id="CLU_2499441_0_0_1"/>
<name>M5C7C7_THACB</name>
<organism evidence="2 3">
    <name type="scientific">Thanatephorus cucumeris (strain AG1-IB / isolate 7/3/14)</name>
    <name type="common">Lettuce bottom rot fungus</name>
    <name type="synonym">Rhizoctonia solani</name>
    <dbReference type="NCBI Taxonomy" id="1108050"/>
    <lineage>
        <taxon>Eukaryota</taxon>
        <taxon>Fungi</taxon>
        <taxon>Dikarya</taxon>
        <taxon>Basidiomycota</taxon>
        <taxon>Agaricomycotina</taxon>
        <taxon>Agaricomycetes</taxon>
        <taxon>Cantharellales</taxon>
        <taxon>Ceratobasidiaceae</taxon>
        <taxon>Rhizoctonia</taxon>
        <taxon>Rhizoctonia solani AG-1</taxon>
    </lineage>
</organism>
<dbReference type="EMBL" id="CAOJ01011737">
    <property type="protein sequence ID" value="CCO33593.1"/>
    <property type="molecule type" value="Genomic_DNA"/>
</dbReference>
<comment type="caution">
    <text evidence="2">The sequence shown here is derived from an EMBL/GenBank/DDBJ whole genome shotgun (WGS) entry which is preliminary data.</text>
</comment>
<sequence length="86" mass="9656">MPTVVSSRALVPIGRRIRNAPEDSDASKAIVLRRKQQDDSEDLSKALIIRPSDDAKDDRQALVLYRKKGAQEMLRELVELYAPPAL</sequence>
<dbReference type="Proteomes" id="UP000012065">
    <property type="component" value="Unassembled WGS sequence"/>
</dbReference>
<evidence type="ECO:0000313" key="3">
    <source>
        <dbReference type="Proteomes" id="UP000012065"/>
    </source>
</evidence>
<gene>
    <name evidence="1" type="ORF">BN14_07677</name>
    <name evidence="2" type="ORF">BN14_09989</name>
</gene>
<protein>
    <submittedName>
        <fullName evidence="2">Uncharacterized protein</fullName>
    </submittedName>
</protein>
<evidence type="ECO:0000313" key="2">
    <source>
        <dbReference type="EMBL" id="CCO35868.1"/>
    </source>
</evidence>
<proteinExistence type="predicted"/>
<reference evidence="2 3" key="2">
    <citation type="journal article" date="2013" name="J. Biotechnol.">
        <title>Establishment and interpretation of the genome sequence of the phytopathogenic fungus Rhizoctonia solani AG1-IB isolate 7/3/14.</title>
        <authorList>
            <person name="Wibberg D.W."/>
            <person name="Jelonek L.J."/>
            <person name="Rupp O.R."/>
            <person name="Hennig M.H."/>
            <person name="Eikmeyer F.E."/>
            <person name="Goesmann A.G."/>
            <person name="Hartmann A.H."/>
            <person name="Borriss R.B."/>
            <person name="Grosch R.G."/>
            <person name="Puehler A.P."/>
            <person name="Schlueter A.S."/>
        </authorList>
    </citation>
    <scope>NUCLEOTIDE SEQUENCE [LARGE SCALE GENOMIC DNA]</scope>
    <source>
        <strain evidence="3">AG1-IB / isolate 7/3/14</strain>
        <strain evidence="2">Isolate 7/3/14</strain>
    </source>
</reference>
<dbReference type="AlphaFoldDB" id="M5C7C7"/>